<sequence length="155" mass="17748">MEGFDMKIGIPYNQQGPDFHRYLFVAAFKHVEHWVERAKVVGILKQQEIPTPPRILISWRGRSSQRDTEPRFMVNFDVKTDVPSSDIKLRQSCIHLVLLCITGNLPGTTFLPGAFWRVAVSIVQRCGEKSLAEEHDLISKVNEISEAMELSRRLT</sequence>
<accession>A0AAD5RTG7</accession>
<proteinExistence type="predicted"/>
<reference evidence="1" key="1">
    <citation type="submission" date="2022-07" db="EMBL/GenBank/DDBJ databases">
        <title>Draft genome sequence of Zalerion maritima ATCC 34329, a (micro)plastics degrading marine fungus.</title>
        <authorList>
            <person name="Paco A."/>
            <person name="Goncalves M.F.M."/>
            <person name="Rocha-Santos T.A.P."/>
            <person name="Alves A."/>
        </authorList>
    </citation>
    <scope>NUCLEOTIDE SEQUENCE</scope>
    <source>
        <strain evidence="1">ATCC 34329</strain>
    </source>
</reference>
<dbReference type="Proteomes" id="UP001201980">
    <property type="component" value="Unassembled WGS sequence"/>
</dbReference>
<dbReference type="AlphaFoldDB" id="A0AAD5RTG7"/>
<keyword evidence="2" id="KW-1185">Reference proteome</keyword>
<evidence type="ECO:0000313" key="1">
    <source>
        <dbReference type="EMBL" id="KAJ2902952.1"/>
    </source>
</evidence>
<gene>
    <name evidence="1" type="ORF">MKZ38_010604</name>
</gene>
<organism evidence="1 2">
    <name type="scientific">Zalerion maritima</name>
    <dbReference type="NCBI Taxonomy" id="339359"/>
    <lineage>
        <taxon>Eukaryota</taxon>
        <taxon>Fungi</taxon>
        <taxon>Dikarya</taxon>
        <taxon>Ascomycota</taxon>
        <taxon>Pezizomycotina</taxon>
        <taxon>Sordariomycetes</taxon>
        <taxon>Lulworthiomycetidae</taxon>
        <taxon>Lulworthiales</taxon>
        <taxon>Lulworthiaceae</taxon>
        <taxon>Zalerion</taxon>
    </lineage>
</organism>
<dbReference type="EMBL" id="JAKWBI020000095">
    <property type="protein sequence ID" value="KAJ2902952.1"/>
    <property type="molecule type" value="Genomic_DNA"/>
</dbReference>
<name>A0AAD5RTG7_9PEZI</name>
<evidence type="ECO:0000313" key="2">
    <source>
        <dbReference type="Proteomes" id="UP001201980"/>
    </source>
</evidence>
<comment type="caution">
    <text evidence="1">The sequence shown here is derived from an EMBL/GenBank/DDBJ whole genome shotgun (WGS) entry which is preliminary data.</text>
</comment>
<protein>
    <submittedName>
        <fullName evidence="1">Uncharacterized protein</fullName>
    </submittedName>
</protein>